<dbReference type="EMBL" id="JACIDZ010000023">
    <property type="protein sequence ID" value="MBB4124473.1"/>
    <property type="molecule type" value="Genomic_DNA"/>
</dbReference>
<sequence length="64" mass="7144">MAWKSASFSPRSGPPRSGEKVSTAIEKHRPAMEVILQKAQKASEERREAIGRIKDPELRKSAAR</sequence>
<reference evidence="2 3" key="1">
    <citation type="submission" date="2020-08" db="EMBL/GenBank/DDBJ databases">
        <title>Genomic Encyclopedia of Type Strains, Phase IV (KMG-IV): sequencing the most valuable type-strain genomes for metagenomic binning, comparative biology and taxonomic classification.</title>
        <authorList>
            <person name="Goeker M."/>
        </authorList>
    </citation>
    <scope>NUCLEOTIDE SEQUENCE [LARGE SCALE GENOMIC DNA]</scope>
    <source>
        <strain evidence="2 3">DSM 28101</strain>
    </source>
</reference>
<proteinExistence type="predicted"/>
<evidence type="ECO:0000313" key="2">
    <source>
        <dbReference type="EMBL" id="MBB4124473.1"/>
    </source>
</evidence>
<protein>
    <submittedName>
        <fullName evidence="2">Uncharacterized protein</fullName>
    </submittedName>
</protein>
<name>A0A7W6KNI5_9HYPH</name>
<gene>
    <name evidence="2" type="ORF">GGR30_004431</name>
</gene>
<dbReference type="RefSeq" id="WP_183491183.1">
    <property type="nucleotide sequence ID" value="NZ_JACIDZ010000023.1"/>
</dbReference>
<dbReference type="Proteomes" id="UP000530571">
    <property type="component" value="Unassembled WGS sequence"/>
</dbReference>
<feature type="compositionally biased region" description="Basic and acidic residues" evidence="1">
    <location>
        <begin position="41"/>
        <end position="64"/>
    </location>
</feature>
<evidence type="ECO:0000313" key="3">
    <source>
        <dbReference type="Proteomes" id="UP000530571"/>
    </source>
</evidence>
<organism evidence="2 3">
    <name type="scientific">Martelella radicis</name>
    <dbReference type="NCBI Taxonomy" id="1397476"/>
    <lineage>
        <taxon>Bacteria</taxon>
        <taxon>Pseudomonadati</taxon>
        <taxon>Pseudomonadota</taxon>
        <taxon>Alphaproteobacteria</taxon>
        <taxon>Hyphomicrobiales</taxon>
        <taxon>Aurantimonadaceae</taxon>
        <taxon>Martelella</taxon>
    </lineage>
</organism>
<feature type="region of interest" description="Disordered" evidence="1">
    <location>
        <begin position="1"/>
        <end position="64"/>
    </location>
</feature>
<keyword evidence="3" id="KW-1185">Reference proteome</keyword>
<evidence type="ECO:0000256" key="1">
    <source>
        <dbReference type="SAM" id="MobiDB-lite"/>
    </source>
</evidence>
<accession>A0A7W6KNI5</accession>
<comment type="caution">
    <text evidence="2">The sequence shown here is derived from an EMBL/GenBank/DDBJ whole genome shotgun (WGS) entry which is preliminary data.</text>
</comment>
<dbReference type="AlphaFoldDB" id="A0A7W6KNI5"/>